<feature type="domain" description="DTW" evidence="6">
    <location>
        <begin position="2"/>
        <end position="222"/>
    </location>
</feature>
<reference evidence="7" key="1">
    <citation type="submission" date="2022-01" db="EMBL/GenBank/DDBJ databases">
        <title>Colwellia maritima, isolated from seawater.</title>
        <authorList>
            <person name="Kristyanto S."/>
            <person name="Jung J."/>
            <person name="Jeon C.O."/>
        </authorList>
    </citation>
    <scope>NUCLEOTIDE SEQUENCE</scope>
    <source>
        <strain evidence="7">MSW7</strain>
    </source>
</reference>
<evidence type="ECO:0000313" key="8">
    <source>
        <dbReference type="Proteomes" id="UP001139646"/>
    </source>
</evidence>
<comment type="caution">
    <text evidence="7">The sequence shown here is derived from an EMBL/GenBank/DDBJ whole genome shotgun (WGS) entry which is preliminary data.</text>
</comment>
<name>A0ABS9X235_9GAMM</name>
<evidence type="ECO:0000256" key="1">
    <source>
        <dbReference type="ARBA" id="ARBA00012386"/>
    </source>
</evidence>
<keyword evidence="8" id="KW-1185">Reference proteome</keyword>
<evidence type="ECO:0000256" key="5">
    <source>
        <dbReference type="ARBA" id="ARBA00034489"/>
    </source>
</evidence>
<dbReference type="SMART" id="SM01144">
    <property type="entry name" value="DTW"/>
    <property type="match status" value="1"/>
</dbReference>
<dbReference type="PANTHER" id="PTHR21392:SF0">
    <property type="entry name" value="TRNA-URIDINE AMINOCARBOXYPROPYLTRANSFERASE 2"/>
    <property type="match status" value="1"/>
</dbReference>
<evidence type="ECO:0000256" key="2">
    <source>
        <dbReference type="ARBA" id="ARBA00022679"/>
    </source>
</evidence>
<dbReference type="RefSeq" id="WP_242286589.1">
    <property type="nucleotide sequence ID" value="NZ_JAKKSL010000002.1"/>
</dbReference>
<comment type="similarity">
    <text evidence="5">Belongs to the TDD superfamily. DTWD2 family.</text>
</comment>
<keyword evidence="4" id="KW-0819">tRNA processing</keyword>
<sequence length="222" mass="25299">MARDLCLQCQRPIVACICAFIVKTYNKIPVLVLQHPNEVLQSKGTVAILQRSLNDCHVLIGENFTDNGELNDMLAMYQPILLYPGEQATELTMACNEEVTEFTHNAFKHNNTKPCLLIIDGTWKKAYRMFMLSKNLHNLKQVCLPTVFADNGQYLIRKVNKKNALSSLEATCYALALLEGELRTSIFDLAINENSQKIDCGQYQPLLNKFSQFNQFQLSFRE</sequence>
<evidence type="ECO:0000259" key="6">
    <source>
        <dbReference type="SMART" id="SM01144"/>
    </source>
</evidence>
<accession>A0ABS9X235</accession>
<dbReference type="Pfam" id="PF03942">
    <property type="entry name" value="DTW"/>
    <property type="match status" value="1"/>
</dbReference>
<evidence type="ECO:0000313" key="7">
    <source>
        <dbReference type="EMBL" id="MCI2284130.1"/>
    </source>
</evidence>
<organism evidence="7 8">
    <name type="scientific">Colwellia maritima</name>
    <dbReference type="NCBI Taxonomy" id="2912588"/>
    <lineage>
        <taxon>Bacteria</taxon>
        <taxon>Pseudomonadati</taxon>
        <taxon>Pseudomonadota</taxon>
        <taxon>Gammaproteobacteria</taxon>
        <taxon>Alteromonadales</taxon>
        <taxon>Colwelliaceae</taxon>
        <taxon>Colwellia</taxon>
    </lineage>
</organism>
<protein>
    <recommendedName>
        <fullName evidence="1">tRNA-uridine aminocarboxypropyltransferase</fullName>
        <ecNumber evidence="1">2.5.1.25</ecNumber>
    </recommendedName>
</protein>
<dbReference type="PANTHER" id="PTHR21392">
    <property type="entry name" value="TRNA-URIDINE AMINOCARBOXYPROPYLTRANSFERASE 2"/>
    <property type="match status" value="1"/>
</dbReference>
<keyword evidence="2" id="KW-0808">Transferase</keyword>
<dbReference type="Proteomes" id="UP001139646">
    <property type="component" value="Unassembled WGS sequence"/>
</dbReference>
<dbReference type="InterPro" id="IPR039262">
    <property type="entry name" value="DTWD2/TAPT"/>
</dbReference>
<proteinExistence type="inferred from homology"/>
<evidence type="ECO:0000256" key="3">
    <source>
        <dbReference type="ARBA" id="ARBA00022691"/>
    </source>
</evidence>
<gene>
    <name evidence="7" type="ORF">L3081_12975</name>
</gene>
<dbReference type="EC" id="2.5.1.25" evidence="1"/>
<dbReference type="EMBL" id="JAKKSL010000002">
    <property type="protein sequence ID" value="MCI2284130.1"/>
    <property type="molecule type" value="Genomic_DNA"/>
</dbReference>
<dbReference type="InterPro" id="IPR005636">
    <property type="entry name" value="DTW"/>
</dbReference>
<evidence type="ECO:0000256" key="4">
    <source>
        <dbReference type="ARBA" id="ARBA00022694"/>
    </source>
</evidence>
<keyword evidence="3" id="KW-0949">S-adenosyl-L-methionine</keyword>